<reference evidence="4" key="2">
    <citation type="submission" date="2025-09" db="UniProtKB">
        <authorList>
            <consortium name="Ensembl"/>
        </authorList>
    </citation>
    <scope>IDENTIFICATION</scope>
</reference>
<dbReference type="InterPro" id="IPR050111">
    <property type="entry name" value="C-type_lectin/snaclec_domain"/>
</dbReference>
<feature type="domain" description="C-type lectin" evidence="3">
    <location>
        <begin position="172"/>
        <end position="279"/>
    </location>
</feature>
<evidence type="ECO:0000313" key="5">
    <source>
        <dbReference type="Proteomes" id="UP000694422"/>
    </source>
</evidence>
<dbReference type="InterPro" id="IPR016186">
    <property type="entry name" value="C-type_lectin-like/link_sf"/>
</dbReference>
<protein>
    <submittedName>
        <fullName evidence="4">C-type lectin domain family 4 member G</fullName>
    </submittedName>
</protein>
<dbReference type="Gene3D" id="3.10.100.10">
    <property type="entry name" value="Mannose-Binding Protein A, subunit A"/>
    <property type="match status" value="1"/>
</dbReference>
<keyword evidence="2" id="KW-0812">Transmembrane</keyword>
<keyword evidence="1" id="KW-0430">Lectin</keyword>
<reference evidence="4" key="1">
    <citation type="submission" date="2025-08" db="UniProtKB">
        <authorList>
            <consortium name="Ensembl"/>
        </authorList>
    </citation>
    <scope>IDENTIFICATION</scope>
</reference>
<organism evidence="4 5">
    <name type="scientific">Spermophilus dauricus</name>
    <name type="common">Daurian ground squirrel</name>
    <dbReference type="NCBI Taxonomy" id="99837"/>
    <lineage>
        <taxon>Eukaryota</taxon>
        <taxon>Metazoa</taxon>
        <taxon>Chordata</taxon>
        <taxon>Craniata</taxon>
        <taxon>Vertebrata</taxon>
        <taxon>Euteleostomi</taxon>
        <taxon>Mammalia</taxon>
        <taxon>Eutheria</taxon>
        <taxon>Euarchontoglires</taxon>
        <taxon>Glires</taxon>
        <taxon>Rodentia</taxon>
        <taxon>Sciuromorpha</taxon>
        <taxon>Sciuridae</taxon>
        <taxon>Xerinae</taxon>
        <taxon>Marmotini</taxon>
        <taxon>Spermophilus</taxon>
    </lineage>
</organism>
<dbReference type="InterPro" id="IPR001304">
    <property type="entry name" value="C-type_lectin-like"/>
</dbReference>
<dbReference type="PROSITE" id="PS50041">
    <property type="entry name" value="C_TYPE_LECTIN_2"/>
    <property type="match status" value="1"/>
</dbReference>
<dbReference type="SMART" id="SM00034">
    <property type="entry name" value="CLECT"/>
    <property type="match status" value="1"/>
</dbReference>
<dbReference type="Proteomes" id="UP000694422">
    <property type="component" value="Unplaced"/>
</dbReference>
<keyword evidence="2" id="KW-0472">Membrane</keyword>
<feature type="transmembrane region" description="Helical" evidence="2">
    <location>
        <begin position="31"/>
        <end position="53"/>
    </location>
</feature>
<dbReference type="GO" id="GO:0030246">
    <property type="term" value="F:carbohydrate binding"/>
    <property type="evidence" value="ECO:0007669"/>
    <property type="project" value="UniProtKB-KW"/>
</dbReference>
<dbReference type="PANTHER" id="PTHR22803">
    <property type="entry name" value="MANNOSE, PHOSPHOLIPASE, LECTIN RECEPTOR RELATED"/>
    <property type="match status" value="1"/>
</dbReference>
<keyword evidence="5" id="KW-1185">Reference proteome</keyword>
<evidence type="ECO:0000256" key="1">
    <source>
        <dbReference type="ARBA" id="ARBA00022734"/>
    </source>
</evidence>
<keyword evidence="2" id="KW-1133">Transmembrane helix</keyword>
<dbReference type="InterPro" id="IPR016187">
    <property type="entry name" value="CTDL_fold"/>
</dbReference>
<dbReference type="AlphaFoldDB" id="A0A8C9NXL4"/>
<dbReference type="Pfam" id="PF00059">
    <property type="entry name" value="Lectin_C"/>
    <property type="match status" value="1"/>
</dbReference>
<evidence type="ECO:0000256" key="2">
    <source>
        <dbReference type="SAM" id="Phobius"/>
    </source>
</evidence>
<sequence length="295" mass="32935">MDNTGYSKWSRGSQDLPAGHWGRWEHCKQRFFFLALVLLVATILWAFILSILLSKASVERRALVGQQDLLEMNASEQTVVLGALKEEVGACNSCCLGTKAKLQTTLTELGETQIKVLQQESALKELQERVTQGLAEAGRDRENVRTELFQVLEGIKFQNGSCEPCPKSWLTFQGSCYFFSEPPSSWEASQRLCANLSAHLVIIGGLEEQGFLSLHTRGLGYWLGLGAVCHSGKVQSYKWIDGVPLSFSHWNSGEPNDSRRQEDCVMMLHSGLWNDAQCSSTMDGCICEKRRSCYP</sequence>
<evidence type="ECO:0000259" key="3">
    <source>
        <dbReference type="PROSITE" id="PS50041"/>
    </source>
</evidence>
<dbReference type="Ensembl" id="ENSSDAT00000000424.1">
    <property type="protein sequence ID" value="ENSSDAP00000000347.1"/>
    <property type="gene ID" value="ENSSDAG00000000407.1"/>
</dbReference>
<accession>A0A8C9NXL4</accession>
<proteinExistence type="predicted"/>
<evidence type="ECO:0000313" key="4">
    <source>
        <dbReference type="Ensembl" id="ENSSDAP00000000347.1"/>
    </source>
</evidence>
<dbReference type="SUPFAM" id="SSF56436">
    <property type="entry name" value="C-type lectin-like"/>
    <property type="match status" value="1"/>
</dbReference>
<name>A0A8C9NXL4_SPEDA</name>